<keyword evidence="1" id="KW-1133">Transmembrane helix</keyword>
<protein>
    <recommendedName>
        <fullName evidence="2">DUF58 domain-containing protein</fullName>
    </recommendedName>
</protein>
<evidence type="ECO:0000256" key="1">
    <source>
        <dbReference type="SAM" id="Phobius"/>
    </source>
</evidence>
<keyword evidence="4" id="KW-1185">Reference proteome</keyword>
<dbReference type="Proteomes" id="UP000003922">
    <property type="component" value="Unassembled WGS sequence"/>
</dbReference>
<dbReference type="PANTHER" id="PTHR33608:SF3">
    <property type="entry name" value="SLR2013 PROTEIN"/>
    <property type="match status" value="1"/>
</dbReference>
<keyword evidence="1" id="KW-0812">Transmembrane</keyword>
<dbReference type="InterPro" id="IPR036465">
    <property type="entry name" value="vWFA_dom_sf"/>
</dbReference>
<dbReference type="PANTHER" id="PTHR33608">
    <property type="entry name" value="BLL2464 PROTEIN"/>
    <property type="match status" value="1"/>
</dbReference>
<comment type="caution">
    <text evidence="3">The sequence shown here is derived from an EMBL/GenBank/DDBJ whole genome shotgun (WGS) entry which is preliminary data.</text>
</comment>
<dbReference type="EMBL" id="AADV02000001">
    <property type="protein sequence ID" value="EAM53150.1"/>
    <property type="molecule type" value="Genomic_DNA"/>
</dbReference>
<feature type="transmembrane region" description="Helical" evidence="1">
    <location>
        <begin position="9"/>
        <end position="37"/>
    </location>
</feature>
<evidence type="ECO:0000313" key="3">
    <source>
        <dbReference type="EMBL" id="EAM53150.1"/>
    </source>
</evidence>
<evidence type="ECO:0000313" key="4">
    <source>
        <dbReference type="Proteomes" id="UP000003922"/>
    </source>
</evidence>
<accession>Q4C9Y6</accession>
<reference evidence="3" key="1">
    <citation type="submission" date="2004-02" db="EMBL/GenBank/DDBJ databases">
        <authorList>
            <consortium name="DOE Joint Genome Institute"/>
        </authorList>
    </citation>
    <scope>NUCLEOTIDE SEQUENCE [LARGE SCALE GENOMIC DNA]</scope>
    <source>
        <strain evidence="3">WH 8501</strain>
    </source>
</reference>
<dbReference type="InterPro" id="IPR002881">
    <property type="entry name" value="DUF58"/>
</dbReference>
<dbReference type="KEGG" id="cwa:CwatDRAFT_6245"/>
<evidence type="ECO:0000259" key="2">
    <source>
        <dbReference type="Pfam" id="PF01882"/>
    </source>
</evidence>
<sequence length="435" mass="49590">MILLAKRSYFLLIIALLVAGLVSLFNVLIGLLLLLLFDVTFLGVMVIDGSKVRKNRVIISRHPLQKLSIGRENKVALSLTTKQQPAQLIIKDNYPQQFSVSVPTLETSLTAQTQQDLYYNIYPDQRGEFLWGDIRIRQLSPWALAWYDWKVPASQKVAVYPDLVGLRSLLIPLSLENTGTMRFRRRLLQGTEFSELREYVSGEDTRLINWKASARGTHPIIKVLEEEREQTLIILLDRGRLMTAQVQGLKRFDWALNSTLSLALTGLNRGDSVGIGVFDREVVTWLPPERGKSQLSKIIERLTPIQPVLLEPDYFGSVTRLVNKQHRRALVVLITDIIDKIASAELLTAMQRLRPRYLPFCVTLRDPQVDDIAHSQTETVEELYRRSVALDMLSQRQVALAQLQQKGVLVLDAPANQISEQLVERYLEIKARHLL</sequence>
<dbReference type="AlphaFoldDB" id="Q4C9Y6"/>
<dbReference type="Pfam" id="PF01882">
    <property type="entry name" value="DUF58"/>
    <property type="match status" value="1"/>
</dbReference>
<dbReference type="Gene3D" id="3.40.50.410">
    <property type="entry name" value="von Willebrand factor, type A domain"/>
    <property type="match status" value="1"/>
</dbReference>
<gene>
    <name evidence="3" type="ORF">CwatDRAFT_6245</name>
</gene>
<organism evidence="3 4">
    <name type="scientific">Crocosphaera watsonii WH 8501</name>
    <dbReference type="NCBI Taxonomy" id="165597"/>
    <lineage>
        <taxon>Bacteria</taxon>
        <taxon>Bacillati</taxon>
        <taxon>Cyanobacteriota</taxon>
        <taxon>Cyanophyceae</taxon>
        <taxon>Oscillatoriophycideae</taxon>
        <taxon>Chroococcales</taxon>
        <taxon>Aphanothecaceae</taxon>
        <taxon>Crocosphaera</taxon>
    </lineage>
</organism>
<keyword evidence="1" id="KW-0472">Membrane</keyword>
<feature type="domain" description="DUF58" evidence="2">
    <location>
        <begin position="195"/>
        <end position="368"/>
    </location>
</feature>
<reference evidence="3" key="2">
    <citation type="submission" date="2005-06" db="EMBL/GenBank/DDBJ databases">
        <title>Sequencing of the draft genome and assembly of Crocosphaera watsonii WH 8501.</title>
        <authorList>
            <consortium name="US DOE Joint Genome Institute (JGI-PGF)"/>
            <person name="Copeland A."/>
            <person name="Lucas S."/>
            <person name="Lapidus A."/>
            <person name="Barry K."/>
            <person name="Detter C."/>
            <person name="Glavina T."/>
            <person name="Hammon N."/>
            <person name="Israni S."/>
            <person name="Pitluck S."/>
            <person name="Richardson P."/>
        </authorList>
    </citation>
    <scope>NUCLEOTIDE SEQUENCE [LARGE SCALE GENOMIC DNA]</scope>
    <source>
        <strain evidence="3">WH 8501</strain>
    </source>
</reference>
<reference evidence="3" key="3">
    <citation type="submission" date="2016-12" db="EMBL/GenBank/DDBJ databases">
        <title>Annotation of the draft genome assembly of Crocosphaera watsonii WH 8501.</title>
        <authorList>
            <consortium name="US DOE Joint Genome Institute (JGI-ORNL)"/>
            <person name="Larimer F."/>
            <person name="Land M."/>
        </authorList>
    </citation>
    <scope>NUCLEOTIDE SEQUENCE</scope>
    <source>
        <strain evidence="3">WH 8501</strain>
    </source>
</reference>
<dbReference type="SUPFAM" id="SSF53300">
    <property type="entry name" value="vWA-like"/>
    <property type="match status" value="1"/>
</dbReference>
<name>Q4C9Y6_CROWT</name>
<proteinExistence type="predicted"/>